<evidence type="ECO:0000256" key="2">
    <source>
        <dbReference type="SAM" id="Phobius"/>
    </source>
</evidence>
<name>A0AAN5DBJ9_9BILA</name>
<accession>A0AAN5DBJ9</accession>
<sequence length="203" mass="23212">SSTSLLLRVRSGDYAYLMESSMLEYAVERDCRLVQIGGLLDQKGYGIGLPKGSPYREPISTAILQLQEKTLLTELKEKWWKDSSVVCDRPSSTKNDETETDSIAGVFVLLLIGMVLSILVALVERFTRSCRRNPHNEGETPLERSLWLQLRDSLWERRRENDSLKRTIDILIRSNYHDGRPQSSYENSDALAEIEGMEVKEET</sequence>
<feature type="transmembrane region" description="Helical" evidence="2">
    <location>
        <begin position="103"/>
        <end position="123"/>
    </location>
</feature>
<dbReference type="Proteomes" id="UP001328107">
    <property type="component" value="Unassembled WGS sequence"/>
</dbReference>
<dbReference type="Gene3D" id="3.40.190.10">
    <property type="entry name" value="Periplasmic binding protein-like II"/>
    <property type="match status" value="2"/>
</dbReference>
<feature type="non-terminal residue" evidence="3">
    <location>
        <position position="203"/>
    </location>
</feature>
<feature type="region of interest" description="Disordered" evidence="1">
    <location>
        <begin position="180"/>
        <end position="203"/>
    </location>
</feature>
<dbReference type="SUPFAM" id="SSF53850">
    <property type="entry name" value="Periplasmic binding protein-like II"/>
    <property type="match status" value="1"/>
</dbReference>
<evidence type="ECO:0008006" key="5">
    <source>
        <dbReference type="Google" id="ProtNLM"/>
    </source>
</evidence>
<dbReference type="PANTHER" id="PTHR18966">
    <property type="entry name" value="IONOTROPIC GLUTAMATE RECEPTOR"/>
    <property type="match status" value="1"/>
</dbReference>
<evidence type="ECO:0000313" key="3">
    <source>
        <dbReference type="EMBL" id="GMR59537.1"/>
    </source>
</evidence>
<dbReference type="FunFam" id="3.40.190.10:FF:000061">
    <property type="entry name" value="Glutamate receptor, ionotropic kainate"/>
    <property type="match status" value="1"/>
</dbReference>
<dbReference type="InterPro" id="IPR015683">
    <property type="entry name" value="Ionotropic_Glu_rcpt"/>
</dbReference>
<evidence type="ECO:0000313" key="4">
    <source>
        <dbReference type="Proteomes" id="UP001328107"/>
    </source>
</evidence>
<dbReference type="AlphaFoldDB" id="A0AAN5DBJ9"/>
<proteinExistence type="predicted"/>
<evidence type="ECO:0000256" key="1">
    <source>
        <dbReference type="SAM" id="MobiDB-lite"/>
    </source>
</evidence>
<comment type="caution">
    <text evidence="3">The sequence shown here is derived from an EMBL/GenBank/DDBJ whole genome shotgun (WGS) entry which is preliminary data.</text>
</comment>
<keyword evidence="2" id="KW-1133">Transmembrane helix</keyword>
<reference evidence="4" key="1">
    <citation type="submission" date="2022-10" db="EMBL/GenBank/DDBJ databases">
        <title>Genome assembly of Pristionchus species.</title>
        <authorList>
            <person name="Yoshida K."/>
            <person name="Sommer R.J."/>
        </authorList>
    </citation>
    <scope>NUCLEOTIDE SEQUENCE [LARGE SCALE GENOMIC DNA]</scope>
    <source>
        <strain evidence="4">RS5460</strain>
    </source>
</reference>
<gene>
    <name evidence="3" type="ORF">PMAYCL1PPCAC_29732</name>
</gene>
<keyword evidence="2" id="KW-0472">Membrane</keyword>
<keyword evidence="4" id="KW-1185">Reference proteome</keyword>
<protein>
    <recommendedName>
        <fullName evidence="5">Ionotropic glutamate receptor C-terminal domain-containing protein</fullName>
    </recommendedName>
</protein>
<dbReference type="EMBL" id="BTRK01000006">
    <property type="protein sequence ID" value="GMR59537.1"/>
    <property type="molecule type" value="Genomic_DNA"/>
</dbReference>
<organism evidence="3 4">
    <name type="scientific">Pristionchus mayeri</name>
    <dbReference type="NCBI Taxonomy" id="1317129"/>
    <lineage>
        <taxon>Eukaryota</taxon>
        <taxon>Metazoa</taxon>
        <taxon>Ecdysozoa</taxon>
        <taxon>Nematoda</taxon>
        <taxon>Chromadorea</taxon>
        <taxon>Rhabditida</taxon>
        <taxon>Rhabditina</taxon>
        <taxon>Diplogasteromorpha</taxon>
        <taxon>Diplogasteroidea</taxon>
        <taxon>Neodiplogasteridae</taxon>
        <taxon>Pristionchus</taxon>
    </lineage>
</organism>
<keyword evidence="2" id="KW-0812">Transmembrane</keyword>
<feature type="non-terminal residue" evidence="3">
    <location>
        <position position="1"/>
    </location>
</feature>